<dbReference type="SUPFAM" id="SSF50022">
    <property type="entry name" value="ISP domain"/>
    <property type="match status" value="1"/>
</dbReference>
<protein>
    <recommendedName>
        <fullName evidence="2">Cytochrome bc1 complex Rieske iron-sulfur subunit</fullName>
    </recommendedName>
    <alternativeName>
        <fullName evidence="8">Cytochrome bc1 reductase complex subunit QcrA</fullName>
    </alternativeName>
</protein>
<dbReference type="PRINTS" id="PR00162">
    <property type="entry name" value="RIESKE"/>
</dbReference>
<organism evidence="12 13">
    <name type="scientific">Acidiferrimicrobium australe</name>
    <dbReference type="NCBI Taxonomy" id="2664430"/>
    <lineage>
        <taxon>Bacteria</taxon>
        <taxon>Bacillati</taxon>
        <taxon>Actinomycetota</taxon>
        <taxon>Acidimicrobiia</taxon>
        <taxon>Acidimicrobiales</taxon>
        <taxon>Acidimicrobiaceae</taxon>
        <taxon>Acidiferrimicrobium</taxon>
    </lineage>
</organism>
<name>A0ABW9R110_9ACTN</name>
<keyword evidence="3" id="KW-0001">2Fe-2S</keyword>
<comment type="cofactor">
    <cofactor evidence="9">
        <name>[2Fe-2S] cluster</name>
        <dbReference type="ChEBI" id="CHEBI:190135"/>
    </cofactor>
</comment>
<feature type="domain" description="Rieske" evidence="11">
    <location>
        <begin position="67"/>
        <end position="128"/>
    </location>
</feature>
<dbReference type="PROSITE" id="PS51296">
    <property type="entry name" value="RIESKE"/>
    <property type="match status" value="1"/>
</dbReference>
<dbReference type="Gene3D" id="2.102.10.10">
    <property type="entry name" value="Rieske [2Fe-2S] iron-sulphur domain"/>
    <property type="match status" value="1"/>
</dbReference>
<comment type="caution">
    <text evidence="12">The sequence shown here is derived from an EMBL/GenBank/DDBJ whole genome shotgun (WGS) entry which is preliminary data.</text>
</comment>
<keyword evidence="7" id="KW-1015">Disulfide bond</keyword>
<evidence type="ECO:0000256" key="5">
    <source>
        <dbReference type="ARBA" id="ARBA00023004"/>
    </source>
</evidence>
<evidence type="ECO:0000256" key="7">
    <source>
        <dbReference type="ARBA" id="ARBA00023157"/>
    </source>
</evidence>
<dbReference type="InterPro" id="IPR005805">
    <property type="entry name" value="Rieske_Fe-S_prot_C"/>
</dbReference>
<evidence type="ECO:0000256" key="10">
    <source>
        <dbReference type="SAM" id="MobiDB-lite"/>
    </source>
</evidence>
<evidence type="ECO:0000256" key="2">
    <source>
        <dbReference type="ARBA" id="ARBA00015816"/>
    </source>
</evidence>
<keyword evidence="6" id="KW-0411">Iron-sulfur</keyword>
<reference evidence="12 13" key="1">
    <citation type="submission" date="2019-11" db="EMBL/GenBank/DDBJ databases">
        <title>Acidiferrimicrobium australis gen. nov., sp. nov., an acidophilic and obligately heterotrophic, member of the Actinobacteria that catalyses dissimilatory oxido- reduction of iron isolated from metal-rich acidic water in Chile.</title>
        <authorList>
            <person name="Gonzalez D."/>
            <person name="Huber K."/>
            <person name="Hedrich S."/>
            <person name="Rojas-Villalobos C."/>
            <person name="Quatrini R."/>
            <person name="Dinamarca M.A."/>
            <person name="Schwarz A."/>
            <person name="Canales C."/>
            <person name="Nancucheo I."/>
        </authorList>
    </citation>
    <scope>NUCLEOTIDE SEQUENCE [LARGE SCALE GENOMIC DNA]</scope>
    <source>
        <strain evidence="12 13">USS-CCA1</strain>
    </source>
</reference>
<evidence type="ECO:0000256" key="1">
    <source>
        <dbReference type="ARBA" id="ARBA00002494"/>
    </source>
</evidence>
<evidence type="ECO:0000256" key="6">
    <source>
        <dbReference type="ARBA" id="ARBA00023014"/>
    </source>
</evidence>
<accession>A0ABW9R110</accession>
<evidence type="ECO:0000256" key="4">
    <source>
        <dbReference type="ARBA" id="ARBA00022723"/>
    </source>
</evidence>
<evidence type="ECO:0000313" key="13">
    <source>
        <dbReference type="Proteomes" id="UP000437736"/>
    </source>
</evidence>
<comment type="function">
    <text evidence="1">Iron-sulfur subunit of the cytochrome bc1 complex, an essential component of the respiratory electron transport chain required for ATP synthesis. The bc1 complex catalyzes the oxidation of menaquinol and the reduction of cytochrome c in the respiratory chain. The bc1 complex operates through a Q-cycle mechanism that couples electron transfer to generation of the proton gradient that drives ATP synthesis.</text>
</comment>
<proteinExistence type="predicted"/>
<dbReference type="PANTHER" id="PTHR10134">
    <property type="entry name" value="CYTOCHROME B-C1 COMPLEX SUBUNIT RIESKE, MITOCHONDRIAL"/>
    <property type="match status" value="1"/>
</dbReference>
<keyword evidence="4" id="KW-0479">Metal-binding</keyword>
<evidence type="ECO:0000256" key="8">
    <source>
        <dbReference type="ARBA" id="ARBA00029586"/>
    </source>
</evidence>
<feature type="region of interest" description="Disordered" evidence="10">
    <location>
        <begin position="130"/>
        <end position="154"/>
    </location>
</feature>
<keyword evidence="13" id="KW-1185">Reference proteome</keyword>
<dbReference type="InterPro" id="IPR017941">
    <property type="entry name" value="Rieske_2Fe-2S"/>
</dbReference>
<sequence>MFSAADRRKRRYVLGSAEGLLDHLRSSPDPYYDPVGGFYVVAYPAGDLPEAKRVYRGVELAGMEEGFVALDQACTHLGCRVPFCRSSQWFECPCHGSRFNAVGEVRTGPAPRGLDRYAVRIEDGRLVVDTGHKVLGPPPGTDTTGQRPAGPHCS</sequence>
<gene>
    <name evidence="12" type="ORF">GHK86_16805</name>
</gene>
<evidence type="ECO:0000256" key="3">
    <source>
        <dbReference type="ARBA" id="ARBA00022714"/>
    </source>
</evidence>
<evidence type="ECO:0000313" key="12">
    <source>
        <dbReference type="EMBL" id="MST34373.1"/>
    </source>
</evidence>
<evidence type="ECO:0000259" key="11">
    <source>
        <dbReference type="PROSITE" id="PS51296"/>
    </source>
</evidence>
<evidence type="ECO:0000256" key="9">
    <source>
        <dbReference type="ARBA" id="ARBA00034078"/>
    </source>
</evidence>
<keyword evidence="5" id="KW-0408">Iron</keyword>
<dbReference type="Pfam" id="PF00355">
    <property type="entry name" value="Rieske"/>
    <property type="match status" value="1"/>
</dbReference>
<dbReference type="EMBL" id="WJHE01000973">
    <property type="protein sequence ID" value="MST34373.1"/>
    <property type="molecule type" value="Genomic_DNA"/>
</dbReference>
<dbReference type="InterPro" id="IPR036922">
    <property type="entry name" value="Rieske_2Fe-2S_sf"/>
</dbReference>
<dbReference type="InterPro" id="IPR014349">
    <property type="entry name" value="Rieske_Fe-S_prot"/>
</dbReference>
<dbReference type="Proteomes" id="UP000437736">
    <property type="component" value="Unassembled WGS sequence"/>
</dbReference>